<evidence type="ECO:0000313" key="2">
    <source>
        <dbReference type="Proteomes" id="UP001207626"/>
    </source>
</evidence>
<sequence>MNGGKNDRIKNCQNIFCRSSALYIHFNSSLRSGLGKFTISTASTQMDQAKSLLDLVESTTSNSVTFTDGSTLFQYDNYYIATDSNGKEELKITKVDDNKVKYENLQTGQVNYAIKEVEPIQEKNGFFADAQIAADGFVYKGAEKNSTEILYATASAVAGVLASFIGGPVGGKILGVLVSVGGYYLSLEAERAYWITKTYTKEDRQSDYYAVLTIRKDHHYYKYHDYTEFIDTASTIQICQPYRCGPVEEYM</sequence>
<name>A0ABT4DTE9_9BACL</name>
<keyword evidence="2" id="KW-1185">Reference proteome</keyword>
<proteinExistence type="predicted"/>
<dbReference type="RefSeq" id="WP_140397925.1">
    <property type="nucleotide sequence ID" value="NZ_JAMDLV010000029.1"/>
</dbReference>
<comment type="caution">
    <text evidence="1">The sequence shown here is derived from an EMBL/GenBank/DDBJ whole genome shotgun (WGS) entry which is preliminary data.</text>
</comment>
<gene>
    <name evidence="1" type="ORF">M5X09_13225</name>
</gene>
<dbReference type="Proteomes" id="UP001207626">
    <property type="component" value="Unassembled WGS sequence"/>
</dbReference>
<reference evidence="1 2" key="1">
    <citation type="submission" date="2022-05" db="EMBL/GenBank/DDBJ databases">
        <title>Genome Sequencing of Bee-Associated Microbes.</title>
        <authorList>
            <person name="Dunlap C."/>
        </authorList>
    </citation>
    <scope>NUCLEOTIDE SEQUENCE [LARGE SCALE GENOMIC DNA]</scope>
    <source>
        <strain evidence="1 2">NRRL NRS-1438</strain>
    </source>
</reference>
<evidence type="ECO:0000313" key="1">
    <source>
        <dbReference type="EMBL" id="MCY9520613.1"/>
    </source>
</evidence>
<accession>A0ABT4DTE9</accession>
<protein>
    <submittedName>
        <fullName evidence="1">Adenosine deaminase</fullName>
    </submittedName>
</protein>
<organism evidence="1 2">
    <name type="scientific">Paenibacillus apiarius</name>
    <dbReference type="NCBI Taxonomy" id="46240"/>
    <lineage>
        <taxon>Bacteria</taxon>
        <taxon>Bacillati</taxon>
        <taxon>Bacillota</taxon>
        <taxon>Bacilli</taxon>
        <taxon>Bacillales</taxon>
        <taxon>Paenibacillaceae</taxon>
        <taxon>Paenibacillus</taxon>
    </lineage>
</organism>
<dbReference type="EMBL" id="JAMDLW010000016">
    <property type="protein sequence ID" value="MCY9520613.1"/>
    <property type="molecule type" value="Genomic_DNA"/>
</dbReference>